<feature type="transmembrane region" description="Helical" evidence="1">
    <location>
        <begin position="6"/>
        <end position="27"/>
    </location>
</feature>
<evidence type="ECO:0000313" key="2">
    <source>
        <dbReference type="EMBL" id="DAD55984.1"/>
    </source>
</evidence>
<keyword evidence="1" id="KW-1133">Transmembrane helix</keyword>
<name>A0A8D9PEW5_9VIRU</name>
<organism evidence="2">
    <name type="scientific">Bacteriophage sp</name>
    <dbReference type="NCBI Taxonomy" id="38018"/>
    <lineage>
        <taxon>Viruses</taxon>
    </lineage>
</organism>
<dbReference type="EMBL" id="BK029940">
    <property type="protein sequence ID" value="DAD55984.1"/>
    <property type="molecule type" value="Genomic_DNA"/>
</dbReference>
<proteinExistence type="predicted"/>
<sequence>MLTIFFLYFIPLLSIFKSFCSFLFRFFCRSVRKIYWFIMLFSLIFYTYIIV</sequence>
<reference evidence="2" key="1">
    <citation type="journal article" date="2021" name="Proc. Natl. Acad. Sci. U.S.A.">
        <title>A Catalog of Tens of Thousands of Viruses from Human Metagenomes Reveals Hidden Associations with Chronic Diseases.</title>
        <authorList>
            <person name="Tisza M.J."/>
            <person name="Buck C.B."/>
        </authorList>
    </citation>
    <scope>NUCLEOTIDE SEQUENCE</scope>
    <source>
        <strain evidence="2">CtOZu12</strain>
    </source>
</reference>
<protein>
    <submittedName>
        <fullName evidence="2">Uncharacterized protein</fullName>
    </submittedName>
</protein>
<keyword evidence="1" id="KW-0812">Transmembrane</keyword>
<evidence type="ECO:0000256" key="1">
    <source>
        <dbReference type="SAM" id="Phobius"/>
    </source>
</evidence>
<keyword evidence="1" id="KW-0472">Membrane</keyword>
<accession>A0A8D9PEW5</accession>
<feature type="transmembrane region" description="Helical" evidence="1">
    <location>
        <begin position="34"/>
        <end position="50"/>
    </location>
</feature>